<keyword evidence="3" id="KW-0547">Nucleotide-binding</keyword>
<dbReference type="InterPro" id="IPR003593">
    <property type="entry name" value="AAA+_ATPase"/>
</dbReference>
<comment type="similarity">
    <text evidence="1">Belongs to the ABC transporter superfamily.</text>
</comment>
<dbReference type="GO" id="GO:0005524">
    <property type="term" value="F:ATP binding"/>
    <property type="evidence" value="ECO:0007669"/>
    <property type="project" value="UniProtKB-KW"/>
</dbReference>
<evidence type="ECO:0000256" key="4">
    <source>
        <dbReference type="ARBA" id="ARBA00022840"/>
    </source>
</evidence>
<reference evidence="6 7" key="1">
    <citation type="submission" date="2009-06" db="EMBL/GenBank/DDBJ databases">
        <title>Complete sequence of Thermotogales bacterium TBF 19.5.1.</title>
        <authorList>
            <consortium name="US DOE Joint Genome Institute"/>
            <person name="Lucas S."/>
            <person name="Copeland A."/>
            <person name="Lapidus A."/>
            <person name="Glavina del Rio T."/>
            <person name="Tice H."/>
            <person name="Bruce D."/>
            <person name="Goodwin L."/>
            <person name="Pitluck S."/>
            <person name="Chertkov O."/>
            <person name="Brettin T."/>
            <person name="Detter J.C."/>
            <person name="Han C."/>
            <person name="Schmutz J."/>
            <person name="Larimer F."/>
            <person name="Land M."/>
            <person name="Hauser L."/>
            <person name="Kyrpides N."/>
            <person name="Ovchinnikova G."/>
            <person name="Noll K."/>
        </authorList>
    </citation>
    <scope>NUCLEOTIDE SEQUENCE [LARGE SCALE GENOMIC DNA]</scope>
    <source>
        <strain evidence="7">ATCC BAA-1733 / DSM 21960 / TBF 19.5.1</strain>
    </source>
</reference>
<dbReference type="PROSITE" id="PS50893">
    <property type="entry name" value="ABC_TRANSPORTER_2"/>
    <property type="match status" value="1"/>
</dbReference>
<gene>
    <name evidence="6" type="ordered locus">Kole_0345</name>
</gene>
<keyword evidence="2" id="KW-0813">Transport</keyword>
<evidence type="ECO:0000259" key="5">
    <source>
        <dbReference type="PROSITE" id="PS50893"/>
    </source>
</evidence>
<dbReference type="InterPro" id="IPR003439">
    <property type="entry name" value="ABC_transporter-like_ATP-bd"/>
</dbReference>
<dbReference type="Pfam" id="PF00005">
    <property type="entry name" value="ABC_tran"/>
    <property type="match status" value="1"/>
</dbReference>
<dbReference type="STRING" id="521045.Kole_0345"/>
<dbReference type="KEGG" id="kol:Kole_0345"/>
<dbReference type="SUPFAM" id="SSF52540">
    <property type="entry name" value="P-loop containing nucleoside triphosphate hydrolases"/>
    <property type="match status" value="1"/>
</dbReference>
<dbReference type="GO" id="GO:0016887">
    <property type="term" value="F:ATP hydrolysis activity"/>
    <property type="evidence" value="ECO:0007669"/>
    <property type="project" value="InterPro"/>
</dbReference>
<organism evidence="6 7">
    <name type="scientific">Kosmotoga olearia (strain ATCC BAA-1733 / DSM 21960 / TBF 19.5.1)</name>
    <dbReference type="NCBI Taxonomy" id="521045"/>
    <lineage>
        <taxon>Bacteria</taxon>
        <taxon>Thermotogati</taxon>
        <taxon>Thermotogota</taxon>
        <taxon>Thermotogae</taxon>
        <taxon>Kosmotogales</taxon>
        <taxon>Kosmotogaceae</taxon>
        <taxon>Kosmotoga</taxon>
    </lineage>
</organism>
<evidence type="ECO:0000313" key="7">
    <source>
        <dbReference type="Proteomes" id="UP000002382"/>
    </source>
</evidence>
<name>C5CDI6_KOSOT</name>
<dbReference type="PANTHER" id="PTHR43166">
    <property type="entry name" value="AMINO ACID IMPORT ATP-BINDING PROTEIN"/>
    <property type="match status" value="1"/>
</dbReference>
<dbReference type="AlphaFoldDB" id="C5CDI6"/>
<evidence type="ECO:0000256" key="1">
    <source>
        <dbReference type="ARBA" id="ARBA00005417"/>
    </source>
</evidence>
<evidence type="ECO:0000313" key="6">
    <source>
        <dbReference type="EMBL" id="ACR79070.1"/>
    </source>
</evidence>
<dbReference type="Proteomes" id="UP000002382">
    <property type="component" value="Chromosome"/>
</dbReference>
<accession>C5CDI6</accession>
<sequence>MKMGSLKDEAALYLKNFTLKVNNEVKLENISLDVKRGQVALIYGPRGSGKSLLLRAFLHLNEEIFEVVQGEGEICFFGKSVLDIERKLLRKEIAYVDTSFLNAISFFSLHEFMRLLKGDHFVIEDLSDEELDLLKVLEIDDLLIGDPNVPLGVFQPFQRLALLIYSTLVRNPRVIILDSVLDHLDDEVCTRVKNLLIDSKGDRTILLSSRYVFRFLDVADLLIYLKSGKILYAGSTEEFVKGSHSSF</sequence>
<dbReference type="HOGENOM" id="CLU_000604_1_22_0"/>
<evidence type="ECO:0000256" key="2">
    <source>
        <dbReference type="ARBA" id="ARBA00022448"/>
    </source>
</evidence>
<dbReference type="InterPro" id="IPR050086">
    <property type="entry name" value="MetN_ABC_transporter-like"/>
</dbReference>
<dbReference type="SMART" id="SM00382">
    <property type="entry name" value="AAA"/>
    <property type="match status" value="1"/>
</dbReference>
<keyword evidence="7" id="KW-1185">Reference proteome</keyword>
<evidence type="ECO:0000256" key="3">
    <source>
        <dbReference type="ARBA" id="ARBA00022741"/>
    </source>
</evidence>
<dbReference type="EMBL" id="CP001634">
    <property type="protein sequence ID" value="ACR79070.1"/>
    <property type="molecule type" value="Genomic_DNA"/>
</dbReference>
<proteinExistence type="inferred from homology"/>
<dbReference type="eggNOG" id="COG1120">
    <property type="taxonomic scope" value="Bacteria"/>
</dbReference>
<dbReference type="Gene3D" id="3.40.50.300">
    <property type="entry name" value="P-loop containing nucleotide triphosphate hydrolases"/>
    <property type="match status" value="1"/>
</dbReference>
<feature type="domain" description="ABC transporter" evidence="5">
    <location>
        <begin position="12"/>
        <end position="247"/>
    </location>
</feature>
<keyword evidence="4" id="KW-0067">ATP-binding</keyword>
<reference evidence="6 7" key="2">
    <citation type="journal article" date="2011" name="J. Bacteriol.">
        <title>Genome Sequence of Kosmotoga olearia Strain TBF 19.5.1, a Thermophilic Bacterium with a Wide Growth Temperature Range, Isolated from the Troll B Oil Platform in the North Sea.</title>
        <authorList>
            <person name="Swithers K.S."/>
            <person name="Dipippo J.L."/>
            <person name="Bruce D.C."/>
            <person name="Detter C."/>
            <person name="Tapia R."/>
            <person name="Han S."/>
            <person name="Goodwin L.A."/>
            <person name="Han J."/>
            <person name="Woyke T."/>
            <person name="Pitluck S."/>
            <person name="Pennacchio L."/>
            <person name="Nolan M."/>
            <person name="Mikhailova N."/>
            <person name="Land M.L."/>
            <person name="Nesbo C.L."/>
            <person name="Gogarten J.P."/>
            <person name="Noll K.M."/>
        </authorList>
    </citation>
    <scope>NUCLEOTIDE SEQUENCE [LARGE SCALE GENOMIC DNA]</scope>
    <source>
        <strain evidence="7">ATCC BAA-1733 / DSM 21960 / TBF 19.5.1</strain>
    </source>
</reference>
<dbReference type="InterPro" id="IPR027417">
    <property type="entry name" value="P-loop_NTPase"/>
</dbReference>
<protein>
    <submittedName>
        <fullName evidence="6">AAA ATPase</fullName>
    </submittedName>
</protein>
<dbReference type="PANTHER" id="PTHR43166:SF4">
    <property type="entry name" value="PHOSPHONATES IMPORT ATP-BINDING PROTEIN PHNC"/>
    <property type="match status" value="1"/>
</dbReference>